<evidence type="ECO:0000313" key="9">
    <source>
        <dbReference type="Proteomes" id="UP000295181"/>
    </source>
</evidence>
<comment type="caution">
    <text evidence="8">The sequence shown here is derived from an EMBL/GenBank/DDBJ whole genome shotgun (WGS) entry which is preliminary data.</text>
</comment>
<dbReference type="Gene3D" id="3.30.830.10">
    <property type="entry name" value="Metalloenzyme, LuxS/M16 peptidase-like"/>
    <property type="match status" value="2"/>
</dbReference>
<name>A0A4R5NN86_LENBU</name>
<protein>
    <recommendedName>
        <fullName evidence="10">Peptidase M16 N-terminal domain-containing protein</fullName>
    </recommendedName>
</protein>
<evidence type="ECO:0000256" key="4">
    <source>
        <dbReference type="ARBA" id="ARBA00022833"/>
    </source>
</evidence>
<keyword evidence="4" id="KW-0862">Zinc</keyword>
<evidence type="ECO:0000256" key="2">
    <source>
        <dbReference type="ARBA" id="ARBA00022670"/>
    </source>
</evidence>
<dbReference type="NCBIfam" id="NF047421">
    <property type="entry name" value="YfmH_fam"/>
    <property type="match status" value="1"/>
</dbReference>
<dbReference type="Pfam" id="PF05193">
    <property type="entry name" value="Peptidase_M16_C"/>
    <property type="match status" value="1"/>
</dbReference>
<dbReference type="Pfam" id="PF00675">
    <property type="entry name" value="Peptidase_M16"/>
    <property type="match status" value="1"/>
</dbReference>
<evidence type="ECO:0000259" key="6">
    <source>
        <dbReference type="Pfam" id="PF00675"/>
    </source>
</evidence>
<organism evidence="8 9">
    <name type="scientific">Lentilactobacillus buchneri DSM 20057</name>
    <dbReference type="NCBI Taxonomy" id="1423728"/>
    <lineage>
        <taxon>Bacteria</taxon>
        <taxon>Bacillati</taxon>
        <taxon>Bacillota</taxon>
        <taxon>Bacilli</taxon>
        <taxon>Lactobacillales</taxon>
        <taxon>Lactobacillaceae</taxon>
        <taxon>Lentilactobacillus</taxon>
    </lineage>
</organism>
<dbReference type="InterPro" id="IPR011765">
    <property type="entry name" value="Pept_M16_N"/>
</dbReference>
<evidence type="ECO:0000256" key="1">
    <source>
        <dbReference type="ARBA" id="ARBA00007261"/>
    </source>
</evidence>
<feature type="domain" description="Peptidase M16 C-terminal" evidence="7">
    <location>
        <begin position="179"/>
        <end position="360"/>
    </location>
</feature>
<dbReference type="InterPro" id="IPR011249">
    <property type="entry name" value="Metalloenz_LuxS/M16"/>
</dbReference>
<sequence>MELIDYPNYNEKLFVQTLSNGLTVYLQPKAGFNKTTAVLGVNYGSVDSQFMLNGEKVVQPAGIAHFLEHKMFDKKDYDVFELFNKTGARSNAFTSFTKTNYLFSTAESVKENLDILLDFVQIPYFTQAKVQREKGIIDQEINMYQNDPDNQAYFKTIASLYPNSVLANDIAGDIQTVDKITLEDVELAYRTFYRPENMSLFITGKLDPSEVMNWIEDNQRRKSTPAPINLQRRLTLPEASKETVLHTKMDVSRPKITLGLRGSDQVPTGRDGLKYEIAISVMFDLFLSENSVEYDKLYHDEIIDDTFSWEFENERGFHFAVINGDTDKPLELINRLKQIIADIPTKIGHLQAEFQLQKNELFGNYIEMMDSEEAISGQFDGFIGEPVTIYDEVEILKSLTLGDVFEAAHSFLDQATVQEVMIQNSDQPKG</sequence>
<dbReference type="SUPFAM" id="SSF63411">
    <property type="entry name" value="LuxS/MPP-like metallohydrolase"/>
    <property type="match status" value="2"/>
</dbReference>
<dbReference type="EMBL" id="PUFP01000052">
    <property type="protein sequence ID" value="TDG77601.1"/>
    <property type="molecule type" value="Genomic_DNA"/>
</dbReference>
<dbReference type="GO" id="GO:0046872">
    <property type="term" value="F:metal ion binding"/>
    <property type="evidence" value="ECO:0007669"/>
    <property type="project" value="InterPro"/>
</dbReference>
<dbReference type="InterPro" id="IPR007863">
    <property type="entry name" value="Peptidase_M16_C"/>
</dbReference>
<feature type="domain" description="Peptidase M16 N-terminal" evidence="6">
    <location>
        <begin position="61"/>
        <end position="161"/>
    </location>
</feature>
<dbReference type="GO" id="GO:0008237">
    <property type="term" value="F:metallopeptidase activity"/>
    <property type="evidence" value="ECO:0007669"/>
    <property type="project" value="UniProtKB-KW"/>
</dbReference>
<keyword evidence="5" id="KW-0482">Metalloprotease</keyword>
<dbReference type="PANTHER" id="PTHR43690:SF17">
    <property type="entry name" value="PROTEIN YHJJ"/>
    <property type="match status" value="1"/>
</dbReference>
<evidence type="ECO:0000256" key="3">
    <source>
        <dbReference type="ARBA" id="ARBA00022801"/>
    </source>
</evidence>
<comment type="similarity">
    <text evidence="1">Belongs to the peptidase M16 family.</text>
</comment>
<keyword evidence="3" id="KW-0378">Hydrolase</keyword>
<dbReference type="GO" id="GO:0006508">
    <property type="term" value="P:proteolysis"/>
    <property type="evidence" value="ECO:0007669"/>
    <property type="project" value="UniProtKB-KW"/>
</dbReference>
<accession>A0A4R5NN86</accession>
<proteinExistence type="inferred from homology"/>
<keyword evidence="2" id="KW-0645">Protease</keyword>
<dbReference type="Proteomes" id="UP000295181">
    <property type="component" value="Unassembled WGS sequence"/>
</dbReference>
<dbReference type="RefSeq" id="WP_056938872.1">
    <property type="nucleotide sequence ID" value="NZ_AZDM01000013.1"/>
</dbReference>
<dbReference type="GeneID" id="72461983"/>
<evidence type="ECO:0008006" key="10">
    <source>
        <dbReference type="Google" id="ProtNLM"/>
    </source>
</evidence>
<evidence type="ECO:0000259" key="7">
    <source>
        <dbReference type="Pfam" id="PF05193"/>
    </source>
</evidence>
<gene>
    <name evidence="8" type="ORF">C5L32_000254</name>
</gene>
<dbReference type="PANTHER" id="PTHR43690">
    <property type="entry name" value="NARDILYSIN"/>
    <property type="match status" value="1"/>
</dbReference>
<dbReference type="InterPro" id="IPR050626">
    <property type="entry name" value="Peptidase_M16"/>
</dbReference>
<evidence type="ECO:0000256" key="5">
    <source>
        <dbReference type="ARBA" id="ARBA00023049"/>
    </source>
</evidence>
<dbReference type="AlphaFoldDB" id="A0A4R5NN86"/>
<evidence type="ECO:0000313" key="8">
    <source>
        <dbReference type="EMBL" id="TDG77601.1"/>
    </source>
</evidence>
<reference evidence="8 9" key="1">
    <citation type="journal article" date="2019" name="Appl. Microbiol. Biotechnol.">
        <title>Uncovering carbohydrate metabolism through a genotype-phenotype association study of 56 lactic acid bacteria genomes.</title>
        <authorList>
            <person name="Buron-Moles G."/>
            <person name="Chailyan A."/>
            <person name="Dolejs I."/>
            <person name="Forster J."/>
            <person name="Miks M.H."/>
        </authorList>
    </citation>
    <scope>NUCLEOTIDE SEQUENCE [LARGE SCALE GENOMIC DNA]</scope>
    <source>
        <strain evidence="8 9">ATCC 4005</strain>
    </source>
</reference>